<dbReference type="AlphaFoldDB" id="A0AAP0IED7"/>
<sequence length="132" mass="15116">MACALRLKQQLNNLKKSSSKVSEYVLDIKNIGAELKSIEQVVIDSYLIQTTINGFGHEFHLLVVLISSQLRTMSLQDAQYLFMLLEQRIKILNQVFQIYSSNSLAIFVENVEKKVSLGNFILLKIFMVISFK</sequence>
<accession>A0AAP0IED7</accession>
<evidence type="ECO:0000313" key="2">
    <source>
        <dbReference type="Proteomes" id="UP001420932"/>
    </source>
</evidence>
<comment type="caution">
    <text evidence="1">The sequence shown here is derived from an EMBL/GenBank/DDBJ whole genome shotgun (WGS) entry which is preliminary data.</text>
</comment>
<reference evidence="1 2" key="1">
    <citation type="submission" date="2024-01" db="EMBL/GenBank/DDBJ databases">
        <title>Genome assemblies of Stephania.</title>
        <authorList>
            <person name="Yang L."/>
        </authorList>
    </citation>
    <scope>NUCLEOTIDE SEQUENCE [LARGE SCALE GENOMIC DNA]</scope>
    <source>
        <strain evidence="1">YNDBR</strain>
        <tissue evidence="1">Leaf</tissue>
    </source>
</reference>
<evidence type="ECO:0000313" key="1">
    <source>
        <dbReference type="EMBL" id="KAK9113969.1"/>
    </source>
</evidence>
<protein>
    <submittedName>
        <fullName evidence="1">Uncharacterized protein</fullName>
    </submittedName>
</protein>
<dbReference type="Proteomes" id="UP001420932">
    <property type="component" value="Unassembled WGS sequence"/>
</dbReference>
<gene>
    <name evidence="1" type="ORF">Syun_020766</name>
</gene>
<keyword evidence="2" id="KW-1185">Reference proteome</keyword>
<organism evidence="1 2">
    <name type="scientific">Stephania yunnanensis</name>
    <dbReference type="NCBI Taxonomy" id="152371"/>
    <lineage>
        <taxon>Eukaryota</taxon>
        <taxon>Viridiplantae</taxon>
        <taxon>Streptophyta</taxon>
        <taxon>Embryophyta</taxon>
        <taxon>Tracheophyta</taxon>
        <taxon>Spermatophyta</taxon>
        <taxon>Magnoliopsida</taxon>
        <taxon>Ranunculales</taxon>
        <taxon>Menispermaceae</taxon>
        <taxon>Menispermoideae</taxon>
        <taxon>Cissampelideae</taxon>
        <taxon>Stephania</taxon>
    </lineage>
</organism>
<name>A0AAP0IED7_9MAGN</name>
<dbReference type="EMBL" id="JBBNAF010000009">
    <property type="protein sequence ID" value="KAK9113969.1"/>
    <property type="molecule type" value="Genomic_DNA"/>
</dbReference>
<proteinExistence type="predicted"/>